<proteinExistence type="predicted"/>
<dbReference type="AlphaFoldDB" id="A0A0N9NAM2"/>
<organism evidence="1 2">
    <name type="scientific">Gordonia phthalatica</name>
    <dbReference type="NCBI Taxonomy" id="1136941"/>
    <lineage>
        <taxon>Bacteria</taxon>
        <taxon>Bacillati</taxon>
        <taxon>Actinomycetota</taxon>
        <taxon>Actinomycetes</taxon>
        <taxon>Mycobacteriales</taxon>
        <taxon>Gordoniaceae</taxon>
        <taxon>Gordonia</taxon>
    </lineage>
</organism>
<sequence length="346" mass="37572">MAGLRCTAAVARAETLLSSDPAYEATGLSRIRSVKETESRFADALGWPVRRAVADFYADRARALCEEDPRRELRAARNVADALIALCTPDAIGDQPMQDALRPDDLAEIVALLCELTHAYDDHPEFGSLYRDVFGDGMDDVQAALLRCFAATTDGRDRFEADTRALLRLDDVTRQVQRAGLLANPGALSVVLAEYRESSVDLLRTSGFGPLRDVLTAEFLTAKAVALGADDADRRAGEPESLPLSPAALLDSAARFYRHAGRRWGRRGAAGILRTRATAAAADLADRYPVDDAAVGDSDGLGDLVRNINDLVLLAMSRANRLSTDEVRSLLDMAEPLYYYIRSGRG</sequence>
<evidence type="ECO:0000313" key="2">
    <source>
        <dbReference type="Proteomes" id="UP000063789"/>
    </source>
</evidence>
<evidence type="ECO:0000313" key="1">
    <source>
        <dbReference type="EMBL" id="ALG84482.1"/>
    </source>
</evidence>
<gene>
    <name evidence="1" type="ORF">ACH46_08210</name>
</gene>
<dbReference type="EMBL" id="CP011853">
    <property type="protein sequence ID" value="ALG84482.1"/>
    <property type="molecule type" value="Genomic_DNA"/>
</dbReference>
<dbReference type="Proteomes" id="UP000063789">
    <property type="component" value="Chromosome"/>
</dbReference>
<accession>A0A0N9NAM2</accession>
<reference evidence="1 2" key="2">
    <citation type="journal article" date="2017" name="Int. J. Syst. Evol. Microbiol.">
        <title>Gordonia phthalatica sp. nov., a di-n-butyl phthalate-degrading bacterium isolated from activated sludge.</title>
        <authorList>
            <person name="Jin D."/>
            <person name="Kong X."/>
            <person name="Jia M."/>
            <person name="Yu X."/>
            <person name="Wang X."/>
            <person name="Zhuang X."/>
            <person name="Deng Y."/>
            <person name="Bai Z."/>
        </authorList>
    </citation>
    <scope>NUCLEOTIDE SEQUENCE [LARGE SCALE GENOMIC DNA]</scope>
    <source>
        <strain evidence="1 2">QH-11</strain>
    </source>
</reference>
<name>A0A0N9NAM2_9ACTN</name>
<dbReference type="PATRIC" id="fig|1136941.3.peg.1671"/>
<dbReference type="KEGG" id="goq:ACH46_08210"/>
<protein>
    <submittedName>
        <fullName evidence="1">Uncharacterized protein</fullName>
    </submittedName>
</protein>
<keyword evidence="2" id="KW-1185">Reference proteome</keyword>
<reference evidence="2" key="1">
    <citation type="submission" date="2015-06" db="EMBL/GenBank/DDBJ databases">
        <title>Complete genome sequence and metabolic analysis of phthalate degradation pathway in Gordonia sp. QH-11.</title>
        <authorList>
            <person name="Jin D."/>
            <person name="Kong X."/>
            <person name="Bai Z."/>
        </authorList>
    </citation>
    <scope>NUCLEOTIDE SEQUENCE [LARGE SCALE GENOMIC DNA]</scope>
    <source>
        <strain evidence="2">QH-11</strain>
    </source>
</reference>